<name>A0ACC1J7L7_9FUNG</name>
<accession>A0ACC1J7L7</accession>
<gene>
    <name evidence="1" type="ORF">FBU59_003658</name>
</gene>
<proteinExistence type="predicted"/>
<dbReference type="EMBL" id="JANBPW010002398">
    <property type="protein sequence ID" value="KAJ1940938.1"/>
    <property type="molecule type" value="Genomic_DNA"/>
</dbReference>
<evidence type="ECO:0000313" key="2">
    <source>
        <dbReference type="Proteomes" id="UP001150603"/>
    </source>
</evidence>
<organism evidence="1 2">
    <name type="scientific">Linderina macrospora</name>
    <dbReference type="NCBI Taxonomy" id="4868"/>
    <lineage>
        <taxon>Eukaryota</taxon>
        <taxon>Fungi</taxon>
        <taxon>Fungi incertae sedis</taxon>
        <taxon>Zoopagomycota</taxon>
        <taxon>Kickxellomycotina</taxon>
        <taxon>Kickxellomycetes</taxon>
        <taxon>Kickxellales</taxon>
        <taxon>Kickxellaceae</taxon>
        <taxon>Linderina</taxon>
    </lineage>
</organism>
<reference evidence="1" key="1">
    <citation type="submission" date="2022-07" db="EMBL/GenBank/DDBJ databases">
        <title>Phylogenomic reconstructions and comparative analyses of Kickxellomycotina fungi.</title>
        <authorList>
            <person name="Reynolds N.K."/>
            <person name="Stajich J.E."/>
            <person name="Barry K."/>
            <person name="Grigoriev I.V."/>
            <person name="Crous P."/>
            <person name="Smith M.E."/>
        </authorList>
    </citation>
    <scope>NUCLEOTIDE SEQUENCE</scope>
    <source>
        <strain evidence="1">NRRL 5244</strain>
    </source>
</reference>
<protein>
    <submittedName>
        <fullName evidence="1">Uncharacterized protein</fullName>
    </submittedName>
</protein>
<comment type="caution">
    <text evidence="1">The sequence shown here is derived from an EMBL/GenBank/DDBJ whole genome shotgun (WGS) entry which is preliminary data.</text>
</comment>
<evidence type="ECO:0000313" key="1">
    <source>
        <dbReference type="EMBL" id="KAJ1940938.1"/>
    </source>
</evidence>
<keyword evidence="2" id="KW-1185">Reference proteome</keyword>
<sequence>MPEQSTKPTDPKTTVPTTGISDDDDDEWDKRIKRTGCFDENERLLICHADTGDWRQCTAQMLAFKQCMRRNAQTHD</sequence>
<dbReference type="Proteomes" id="UP001150603">
    <property type="component" value="Unassembled WGS sequence"/>
</dbReference>